<dbReference type="RefSeq" id="WP_191749711.1">
    <property type="nucleotide sequence ID" value="NZ_JACSQZ010000020.1"/>
</dbReference>
<dbReference type="InterPro" id="IPR029787">
    <property type="entry name" value="Nucleotide_cyclase"/>
</dbReference>
<evidence type="ECO:0000313" key="4">
    <source>
        <dbReference type="Proteomes" id="UP000640335"/>
    </source>
</evidence>
<dbReference type="PANTHER" id="PTHR45138:SF9">
    <property type="entry name" value="DIGUANYLATE CYCLASE DGCM-RELATED"/>
    <property type="match status" value="1"/>
</dbReference>
<dbReference type="InterPro" id="IPR043128">
    <property type="entry name" value="Rev_trsase/Diguanyl_cyclase"/>
</dbReference>
<keyword evidence="1" id="KW-0472">Membrane</keyword>
<dbReference type="CDD" id="cd01949">
    <property type="entry name" value="GGDEF"/>
    <property type="match status" value="1"/>
</dbReference>
<dbReference type="Proteomes" id="UP000640335">
    <property type="component" value="Unassembled WGS sequence"/>
</dbReference>
<keyword evidence="1" id="KW-0812">Transmembrane</keyword>
<reference evidence="3 4" key="1">
    <citation type="submission" date="2020-08" db="EMBL/GenBank/DDBJ databases">
        <title>A Genomic Blueprint of the Chicken Gut Microbiome.</title>
        <authorList>
            <person name="Gilroy R."/>
            <person name="Ravi A."/>
            <person name="Getino M."/>
            <person name="Pursley I."/>
            <person name="Horton D.L."/>
            <person name="Alikhan N.-F."/>
            <person name="Baker D."/>
            <person name="Gharbi K."/>
            <person name="Hall N."/>
            <person name="Watson M."/>
            <person name="Adriaenssens E.M."/>
            <person name="Foster-Nyarko E."/>
            <person name="Jarju S."/>
            <person name="Secka A."/>
            <person name="Antonio M."/>
            <person name="Oren A."/>
            <person name="Chaudhuri R."/>
            <person name="La Ragione R.M."/>
            <person name="Hildebrand F."/>
            <person name="Pallen M.J."/>
        </authorList>
    </citation>
    <scope>NUCLEOTIDE SEQUENCE [LARGE SCALE GENOMIC DNA]</scope>
    <source>
        <strain evidence="3 4">Sa3CUN1</strain>
    </source>
</reference>
<name>A0ABR8Q3E8_9CLOT</name>
<dbReference type="PANTHER" id="PTHR45138">
    <property type="entry name" value="REGULATORY COMPONENTS OF SENSORY TRANSDUCTION SYSTEM"/>
    <property type="match status" value="1"/>
</dbReference>
<dbReference type="InterPro" id="IPR000160">
    <property type="entry name" value="GGDEF_dom"/>
</dbReference>
<keyword evidence="4" id="KW-1185">Reference proteome</keyword>
<evidence type="ECO:0000256" key="1">
    <source>
        <dbReference type="SAM" id="Phobius"/>
    </source>
</evidence>
<dbReference type="InterPro" id="IPR050469">
    <property type="entry name" value="Diguanylate_Cyclase"/>
</dbReference>
<feature type="transmembrane region" description="Helical" evidence="1">
    <location>
        <begin position="12"/>
        <end position="30"/>
    </location>
</feature>
<dbReference type="SMART" id="SM00267">
    <property type="entry name" value="GGDEF"/>
    <property type="match status" value="1"/>
</dbReference>
<evidence type="ECO:0000313" key="3">
    <source>
        <dbReference type="EMBL" id="MBD7914946.1"/>
    </source>
</evidence>
<sequence>MEKEKKLKSCKVAIRNILVVALILMAIVMFQKINSLQGTARIINYAGVLRGATQRLVKLEINGQKNDELLNRIDEVFYGLKHGSEKYNLIKIEYNDFQESLKMWENNWIKLKNQIQKTRKDEIDKSNIVELSEENFEIADVTVNEIEVYTQHLVDQMHIIEFLIILDGLGFIYLLINESMKRKQLSKINSELAKKASLDLHTGLMNKGKCNELFNNQKVILEDLAVIMFDLNNLKKVNDMYGHIRGDKFISDFSNILKKTISKGNFIGRYGGDEFVVVLYNSNEYQVKKLIESLEDSIRYFNEITEKPNLSFAYGYDGSWNYEECNMKMLLDNADSNMYLNKQNIKLKDNEI</sequence>
<dbReference type="SUPFAM" id="SSF55073">
    <property type="entry name" value="Nucleotide cyclase"/>
    <property type="match status" value="1"/>
</dbReference>
<dbReference type="Pfam" id="PF00990">
    <property type="entry name" value="GGDEF"/>
    <property type="match status" value="1"/>
</dbReference>
<dbReference type="PROSITE" id="PS50887">
    <property type="entry name" value="GGDEF"/>
    <property type="match status" value="1"/>
</dbReference>
<proteinExistence type="predicted"/>
<dbReference type="EMBL" id="JACSQZ010000020">
    <property type="protein sequence ID" value="MBD7914946.1"/>
    <property type="molecule type" value="Genomic_DNA"/>
</dbReference>
<organism evidence="3 4">
    <name type="scientific">Clostridium gallinarum</name>
    <dbReference type="NCBI Taxonomy" id="2762246"/>
    <lineage>
        <taxon>Bacteria</taxon>
        <taxon>Bacillati</taxon>
        <taxon>Bacillota</taxon>
        <taxon>Clostridia</taxon>
        <taxon>Eubacteriales</taxon>
        <taxon>Clostridiaceae</taxon>
        <taxon>Clostridium</taxon>
    </lineage>
</organism>
<dbReference type="NCBIfam" id="TIGR00254">
    <property type="entry name" value="GGDEF"/>
    <property type="match status" value="1"/>
</dbReference>
<comment type="caution">
    <text evidence="3">The sequence shown here is derived from an EMBL/GenBank/DDBJ whole genome shotgun (WGS) entry which is preliminary data.</text>
</comment>
<feature type="domain" description="GGDEF" evidence="2">
    <location>
        <begin position="222"/>
        <end position="352"/>
    </location>
</feature>
<protein>
    <submittedName>
        <fullName evidence="3">Diguanylate cyclase</fullName>
    </submittedName>
</protein>
<keyword evidence="1" id="KW-1133">Transmembrane helix</keyword>
<evidence type="ECO:0000259" key="2">
    <source>
        <dbReference type="PROSITE" id="PS50887"/>
    </source>
</evidence>
<gene>
    <name evidence="3" type="ORF">H9660_07275</name>
</gene>
<dbReference type="Gene3D" id="3.30.70.270">
    <property type="match status" value="1"/>
</dbReference>
<accession>A0ABR8Q3E8</accession>